<dbReference type="Pfam" id="PF00443">
    <property type="entry name" value="UCH"/>
    <property type="match status" value="1"/>
</dbReference>
<evidence type="ECO:0000313" key="4">
    <source>
        <dbReference type="Proteomes" id="UP001149165"/>
    </source>
</evidence>
<feature type="region of interest" description="Disordered" evidence="1">
    <location>
        <begin position="1"/>
        <end position="138"/>
    </location>
</feature>
<comment type="caution">
    <text evidence="3">The sequence shown here is derived from an EMBL/GenBank/DDBJ whole genome shotgun (WGS) entry which is preliminary data.</text>
</comment>
<dbReference type="EMBL" id="JAPQKH010000007">
    <property type="protein sequence ID" value="KAJ5088051.1"/>
    <property type="molecule type" value="Genomic_DNA"/>
</dbReference>
<dbReference type="PANTHER" id="PTHR24006:SF827">
    <property type="entry name" value="UBIQUITIN CARBOXYL-TERMINAL HYDROLASE 34"/>
    <property type="match status" value="1"/>
</dbReference>
<dbReference type="InterPro" id="IPR050164">
    <property type="entry name" value="Peptidase_C19"/>
</dbReference>
<dbReference type="InterPro" id="IPR018200">
    <property type="entry name" value="USP_CS"/>
</dbReference>
<dbReference type="InterPro" id="IPR028889">
    <property type="entry name" value="USP"/>
</dbReference>
<keyword evidence="4" id="KW-1185">Reference proteome</keyword>
<dbReference type="Pfam" id="PF12030">
    <property type="entry name" value="DUF3517"/>
    <property type="match status" value="1"/>
</dbReference>
<dbReference type="PANTHER" id="PTHR24006">
    <property type="entry name" value="UBIQUITIN CARBOXYL-TERMINAL HYDROLASE"/>
    <property type="match status" value="1"/>
</dbReference>
<feature type="compositionally biased region" description="Low complexity" evidence="1">
    <location>
        <begin position="117"/>
        <end position="128"/>
    </location>
</feature>
<dbReference type="InterPro" id="IPR038765">
    <property type="entry name" value="Papain-like_cys_pep_sf"/>
</dbReference>
<reference evidence="3" key="2">
    <citation type="journal article" date="2023" name="IMA Fungus">
        <title>Comparative genomic study of the Penicillium genus elucidates a diverse pangenome and 15 lateral gene transfer events.</title>
        <authorList>
            <person name="Petersen C."/>
            <person name="Sorensen T."/>
            <person name="Nielsen M.R."/>
            <person name="Sondergaard T.E."/>
            <person name="Sorensen J.L."/>
            <person name="Fitzpatrick D.A."/>
            <person name="Frisvad J.C."/>
            <person name="Nielsen K.L."/>
        </authorList>
    </citation>
    <scope>NUCLEOTIDE SEQUENCE</scope>
    <source>
        <strain evidence="3">IBT 30069</strain>
    </source>
</reference>
<protein>
    <recommendedName>
        <fullName evidence="2">USP domain-containing protein</fullName>
    </recommendedName>
</protein>
<name>A0A9W9K0D9_9EURO</name>
<dbReference type="SUPFAM" id="SSF54001">
    <property type="entry name" value="Cysteine proteinases"/>
    <property type="match status" value="1"/>
</dbReference>
<proteinExistence type="predicted"/>
<dbReference type="GO" id="GO:0005634">
    <property type="term" value="C:nucleus"/>
    <property type="evidence" value="ECO:0007669"/>
    <property type="project" value="TreeGrafter"/>
</dbReference>
<dbReference type="Proteomes" id="UP001149165">
    <property type="component" value="Unassembled WGS sequence"/>
</dbReference>
<dbReference type="InterPro" id="IPR001394">
    <property type="entry name" value="Peptidase_C19_UCH"/>
</dbReference>
<feature type="domain" description="USP" evidence="2">
    <location>
        <begin position="1585"/>
        <end position="1912"/>
    </location>
</feature>
<sequence length="2533" mass="287327">MAEPPPESSHTPPVASLIDSTRSHGDSMEDSDPQATRKRPRLDSGSRVGESLSIDACATPAAVPASEMDLTPDSGRPSKVTINVKSPNIDMPSEKMESPSKQPGQSHDTSQPPSPTPNTDNPDPASPNVVSISSSPAQSPEIEVAELEDMDQYPNTGSWRPLEDALRDHATREVVEVHDTASLIDSFPRYREDQNPRDNLRRVIMMMEKHDAREVKLLTVVKIWMDDCARSLDRLTPGAFVEDLEFWELLPNLVEAMMRRNQELPIDDGRGTWTCLEEFLLDYIKITLHLLHIDIATLRQAVDEPELQGQDTLARGYLNSLAWSLQFQSIPFYRTLQNIYGDELDEFLARLRVKAIARGVIKDLAEYASLLTDNSAKFSSWINTLIPIILALTSLIDCTLEPPQNLTGESSLVSTAETQHLKLIYDTIRLIDGKYQEWIVKKAPWLTSDVSEQLLRQIPRSFQSLLTRDREFVHHLSKDLSIELPADADLTQQHLIITWGWKFRVLKKQIMEGRMELRAHGVETMQSELVLVWKQHISGHLTAVTSPSIQYLVHFIQDNKIVDYLVGVDSHPQLISRSSNIVGFLIVTSTYTNKETDTIWKTVTESQDNRFVSEVLSMLIRTFCLLPRDAPELLYACSKVLEFPLDRFDARVIEFCDSLLNQISQPTDHTAGSPHVDTIPLRICLRLIRESTAAHNLSVDQKKQLQNLGSRHLERFIRLGISENDRMEMYERCIQDIAEMNEFTAGSIQVLSALIPNDDSQEMRKLADEFDLTRLVINDLLHTVNSKIDSNDGFSHHGIISRIALLFRLIDMAPDTITPELGKSFWNEILTSNKLGDDGHTAAWGLMVKTLSRSSKPNQFLDRCIHEYLPELSPTAYTPELLSFAKQSIGYDVRFHPPSPASEDEIVTIPGMERIWTFVLTALPGTIEAEVTKFAIEVYLDHPIIRTSPRRAVEATHIAIVNRCIDQLQSTAATLRTPAGTDTNDESEQDLAACGMGADEIKFRRSLLFLRQFLYGLRSRPHYSPPRGSPPRLPERPLKGTPMEISWQSFGSSTSPVNKLEIGDLSTATELMDKFTHLTGFSKMKVIWGGQRIDLLKDPEALLKDMKLSTGLLMIQKATDSQDVPRDNKRQILTSVDSEVLKHFDEIYELLSLKDDLAREIFDFLSVFPPQERITELFNSESQNDEALFPLSKPFVAFYSLNALLAKLREEATEIIPEQTFVPHSIGILVKLLMNTELLESLGHNFLRLALATSSMECLLNAITAFRSENDDSPLIKNAASFVQHILTLIDTVRSIPATPTTASCTQKLICTSFAVIVEGSVRDYKFWEAVKEHGQFDQLINGLLLKECRETIRNDVCERLKSICSPSKFHKQSAKLAEEGVQPQTSAESPARIDMLATIWNSLAQSMPDCLQYSTHSAEFFKVAIWVFRFVAEKSPRDIIFSRYLKEWSDIMLRHKTEEFVGREIVDDLILGFAVLLELCLESANVANIELETFDLADQIISNFLIPDLSMDHVEGPVIPRIPLQHSLTRQKLYSIVTLLCKRSNESLNRTLNHLDGVVPRDISYGPNSSYDRSKMIRTPEGYAGLKNLSNTCYLNSLMTQLFMNVEFRDFMLRLKLVDSQSSQTLLDETQRLFAWMQDTWTKSVDPQPFVESIRTYENEAIDVTIQMDVDEFYNLLFDRWEAQIVDSKDKKRFRSFYGGQLVQQIKSKECSHISERLEPFSAIQCDIKGKASLEESLQAYVEGEIMQGDNKYSCTACGRHVDAVKRACLKDVPDNLIFHLKRFDFDMVTMMRSKINDEFQFPDKIDMTPYNVEHLSEPESPVDSDVFELVGVLVHTGTAESGHYYSYTRERPAAGVLPSWVEFNDSDVSRFDPSTIADQCFGGQGESMQGMGGVHINKVWNAYMLFYQRVSTMEVSKQAYSPLREDYPVRVPVPTEYANHIAMENELLIRTYCLLDPCYTGLVQRLLERLRNTDMTYVHRPELEILAMEIGLDTFEQLIARTKEYQGADQLCTELYKLLSRNPHAAIQTLKWVSDRDTSLRNIVLRTSNSDIRQKGIMLIMGSLKRLRVALRDTDIDETERLRLQGEAERHVRRILSMLLNLWPSIHTIPRAWEDYFDCFLKLADCGPEVIAMLLENGVFALCLEVIWLDQEDKMELRHLYPNYTRMLEKGRRFIYTNMMILCAVFFNSVDFTHPPVPDTHRHVLPNGKYPLGEYESKYIFVSEDDGSLAFLMKMFQHEQFGLQQSCLDIFAAFVIAEPEARILDRIVKTLEVGLRLSPAEICASFLGAAIVFCKHAPDDAEVMNMIDFVAKGVDSINNSGGVDHVDFFRQLCTPHTANERLSLNTEWFSSAVQQKIPDFVPTLLIDPERVVRLETLDLANRLLFATDSDEEMSEGPPSLHIMIGKQLGKACVEKVNRTFLTGQIASVESRLVYPITSTITHCLENYFDSNAEVDQEFVDQANGTIDTPAPFLLWSPLTNIPFLDTLRLLEQITVHVPDELVSESDMPSAEEWEATSALASDSEMGLAGSP</sequence>
<evidence type="ECO:0000259" key="2">
    <source>
        <dbReference type="PROSITE" id="PS50235"/>
    </source>
</evidence>
<feature type="compositionally biased region" description="Polar residues" evidence="1">
    <location>
        <begin position="129"/>
        <end position="138"/>
    </location>
</feature>
<organism evidence="3 4">
    <name type="scientific">Penicillium angulare</name>
    <dbReference type="NCBI Taxonomy" id="116970"/>
    <lineage>
        <taxon>Eukaryota</taxon>
        <taxon>Fungi</taxon>
        <taxon>Dikarya</taxon>
        <taxon>Ascomycota</taxon>
        <taxon>Pezizomycotina</taxon>
        <taxon>Eurotiomycetes</taxon>
        <taxon>Eurotiomycetidae</taxon>
        <taxon>Eurotiales</taxon>
        <taxon>Aspergillaceae</taxon>
        <taxon>Penicillium</taxon>
    </lineage>
</organism>
<evidence type="ECO:0000313" key="3">
    <source>
        <dbReference type="EMBL" id="KAJ5088051.1"/>
    </source>
</evidence>
<dbReference type="Gene3D" id="3.90.70.10">
    <property type="entry name" value="Cysteine proteinases"/>
    <property type="match status" value="1"/>
</dbReference>
<evidence type="ECO:0000256" key="1">
    <source>
        <dbReference type="SAM" id="MobiDB-lite"/>
    </source>
</evidence>
<dbReference type="PROSITE" id="PS50235">
    <property type="entry name" value="USP_3"/>
    <property type="match status" value="1"/>
</dbReference>
<dbReference type="GO" id="GO:0004843">
    <property type="term" value="F:cysteine-type deubiquitinase activity"/>
    <property type="evidence" value="ECO:0007669"/>
    <property type="project" value="InterPro"/>
</dbReference>
<dbReference type="InterPro" id="IPR021905">
    <property type="entry name" value="DUF3517"/>
</dbReference>
<reference evidence="3" key="1">
    <citation type="submission" date="2022-11" db="EMBL/GenBank/DDBJ databases">
        <authorList>
            <person name="Petersen C."/>
        </authorList>
    </citation>
    <scope>NUCLEOTIDE SEQUENCE</scope>
    <source>
        <strain evidence="3">IBT 30069</strain>
    </source>
</reference>
<gene>
    <name evidence="3" type="ORF">N7456_011667</name>
</gene>
<dbReference type="GO" id="GO:0016579">
    <property type="term" value="P:protein deubiquitination"/>
    <property type="evidence" value="ECO:0007669"/>
    <property type="project" value="InterPro"/>
</dbReference>
<dbReference type="CDD" id="cd02659">
    <property type="entry name" value="peptidase_C19C"/>
    <property type="match status" value="1"/>
</dbReference>
<dbReference type="GO" id="GO:0005829">
    <property type="term" value="C:cytosol"/>
    <property type="evidence" value="ECO:0007669"/>
    <property type="project" value="TreeGrafter"/>
</dbReference>
<dbReference type="OrthoDB" id="420187at2759"/>
<feature type="region of interest" description="Disordered" evidence="1">
    <location>
        <begin position="2506"/>
        <end position="2533"/>
    </location>
</feature>
<accession>A0A9W9K0D9</accession>
<dbReference type="PROSITE" id="PS00973">
    <property type="entry name" value="USP_2"/>
    <property type="match status" value="1"/>
</dbReference>
<dbReference type="FunFam" id="3.90.70.10:FF:000136">
    <property type="entry name" value="Ubiquitin C-terminal hydrolase, putative"/>
    <property type="match status" value="1"/>
</dbReference>